<reference evidence="2 3" key="1">
    <citation type="submission" date="2024-09" db="EMBL/GenBank/DDBJ databases">
        <authorList>
            <person name="Sun Q."/>
            <person name="Mori K."/>
        </authorList>
    </citation>
    <scope>NUCLEOTIDE SEQUENCE [LARGE SCALE GENOMIC DNA]</scope>
    <source>
        <strain evidence="2 3">CECT 8365</strain>
    </source>
</reference>
<keyword evidence="3" id="KW-1185">Reference proteome</keyword>
<evidence type="ECO:0000256" key="1">
    <source>
        <dbReference type="SAM" id="Phobius"/>
    </source>
</evidence>
<feature type="transmembrane region" description="Helical" evidence="1">
    <location>
        <begin position="35"/>
        <end position="61"/>
    </location>
</feature>
<protein>
    <submittedName>
        <fullName evidence="2">Uncharacterized protein</fullName>
    </submittedName>
</protein>
<evidence type="ECO:0000313" key="2">
    <source>
        <dbReference type="EMBL" id="MFB9110508.1"/>
    </source>
</evidence>
<feature type="transmembrane region" description="Helical" evidence="1">
    <location>
        <begin position="6"/>
        <end position="23"/>
    </location>
</feature>
<feature type="transmembrane region" description="Helical" evidence="1">
    <location>
        <begin position="81"/>
        <end position="105"/>
    </location>
</feature>
<keyword evidence="1" id="KW-0472">Membrane</keyword>
<dbReference type="Proteomes" id="UP001589562">
    <property type="component" value="Unassembled WGS sequence"/>
</dbReference>
<keyword evidence="1" id="KW-0812">Transmembrane</keyword>
<keyword evidence="1" id="KW-1133">Transmembrane helix</keyword>
<comment type="caution">
    <text evidence="2">The sequence shown here is derived from an EMBL/GenBank/DDBJ whole genome shotgun (WGS) entry which is preliminary data.</text>
</comment>
<dbReference type="RefSeq" id="WP_278010458.1">
    <property type="nucleotide sequence ID" value="NZ_CP121112.1"/>
</dbReference>
<organism evidence="2 3">
    <name type="scientific">Flavobacterium gyeonganense</name>
    <dbReference type="NCBI Taxonomy" id="1310418"/>
    <lineage>
        <taxon>Bacteria</taxon>
        <taxon>Pseudomonadati</taxon>
        <taxon>Bacteroidota</taxon>
        <taxon>Flavobacteriia</taxon>
        <taxon>Flavobacteriales</taxon>
        <taxon>Flavobacteriaceae</taxon>
        <taxon>Flavobacterium</taxon>
    </lineage>
</organism>
<gene>
    <name evidence="2" type="ORF">ACFFVK_18145</name>
</gene>
<evidence type="ECO:0000313" key="3">
    <source>
        <dbReference type="Proteomes" id="UP001589562"/>
    </source>
</evidence>
<accession>A0ABV5HF47</accession>
<proteinExistence type="predicted"/>
<name>A0ABV5HF47_9FLAO</name>
<dbReference type="EMBL" id="JBHMFE010000043">
    <property type="protein sequence ID" value="MFB9110508.1"/>
    <property type="molecule type" value="Genomic_DNA"/>
</dbReference>
<sequence length="242" mass="28255">MPYNIFILPILTGYIILINFVLFKYKYQRLNSQRLLLSSILAGLIATSITLLFRAIIKTIFNNFEITLYKWLYSFFPIKEVQYLWTSIITLVVFSSLTFIINWYIIKNKGKAYTLAKAIEKEGDEIEQLFKDSAITGELMQITLNNNKVYIGFTDILPEPKKTNYLKITPVMSGYRDSETKNLTITTEYFKVLKIFTSDCPKFDIYDIDITIKQDEILTASIYDQNVFNLFNKPKKKKNKTA</sequence>